<evidence type="ECO:0000256" key="2">
    <source>
        <dbReference type="ARBA" id="ARBA00023125"/>
    </source>
</evidence>
<dbReference type="PANTHER" id="PTHR47506">
    <property type="entry name" value="TRANSCRIPTIONAL REGULATORY PROTEIN"/>
    <property type="match status" value="1"/>
</dbReference>
<evidence type="ECO:0000256" key="4">
    <source>
        <dbReference type="PROSITE-ProRule" id="PRU00335"/>
    </source>
</evidence>
<protein>
    <submittedName>
        <fullName evidence="6">TetR/AcrR family transcriptional regulator</fullName>
    </submittedName>
</protein>
<dbReference type="InterPro" id="IPR036271">
    <property type="entry name" value="Tet_transcr_reg_TetR-rel_C_sf"/>
</dbReference>
<dbReference type="Pfam" id="PF00440">
    <property type="entry name" value="TetR_N"/>
    <property type="match status" value="2"/>
</dbReference>
<evidence type="ECO:0000256" key="1">
    <source>
        <dbReference type="ARBA" id="ARBA00023015"/>
    </source>
</evidence>
<dbReference type="PROSITE" id="PS50977">
    <property type="entry name" value="HTH_TETR_2"/>
    <property type="match status" value="2"/>
</dbReference>
<evidence type="ECO:0000259" key="5">
    <source>
        <dbReference type="PROSITE" id="PS50977"/>
    </source>
</evidence>
<name>A0A941HW66_9CAUL</name>
<dbReference type="Gene3D" id="1.10.357.10">
    <property type="entry name" value="Tetracycline Repressor, domain 2"/>
    <property type="match status" value="2"/>
</dbReference>
<organism evidence="6 7">
    <name type="scientific">Phenylobacterium glaciei</name>
    <dbReference type="NCBI Taxonomy" id="2803784"/>
    <lineage>
        <taxon>Bacteria</taxon>
        <taxon>Pseudomonadati</taxon>
        <taxon>Pseudomonadota</taxon>
        <taxon>Alphaproteobacteria</taxon>
        <taxon>Caulobacterales</taxon>
        <taxon>Caulobacteraceae</taxon>
        <taxon>Phenylobacterium</taxon>
    </lineage>
</organism>
<keyword evidence="1" id="KW-0805">Transcription regulation</keyword>
<dbReference type="Gene3D" id="1.10.10.60">
    <property type="entry name" value="Homeodomain-like"/>
    <property type="match status" value="2"/>
</dbReference>
<dbReference type="GO" id="GO:0003677">
    <property type="term" value="F:DNA binding"/>
    <property type="evidence" value="ECO:0007669"/>
    <property type="project" value="UniProtKB-UniRule"/>
</dbReference>
<evidence type="ECO:0000313" key="7">
    <source>
        <dbReference type="Proteomes" id="UP000622580"/>
    </source>
</evidence>
<dbReference type="PANTHER" id="PTHR47506:SF1">
    <property type="entry name" value="HTH-TYPE TRANSCRIPTIONAL REGULATOR YJDC"/>
    <property type="match status" value="1"/>
</dbReference>
<dbReference type="RefSeq" id="WP_215338951.1">
    <property type="nucleotide sequence ID" value="NZ_JAGSGD010000001.1"/>
</dbReference>
<gene>
    <name evidence="6" type="ORF">JKL49_05900</name>
</gene>
<keyword evidence="7" id="KW-1185">Reference proteome</keyword>
<proteinExistence type="predicted"/>
<feature type="domain" description="HTH tetR-type" evidence="5">
    <location>
        <begin position="224"/>
        <end position="284"/>
    </location>
</feature>
<dbReference type="AlphaFoldDB" id="A0A941HW66"/>
<reference evidence="6" key="1">
    <citation type="submission" date="2021-04" db="EMBL/GenBank/DDBJ databases">
        <title>Draft genome assembly of strain Phenylobacterium sp. 20VBR1 using MiniION and Illumina platforms.</title>
        <authorList>
            <person name="Thomas F.A."/>
            <person name="Krishnan K.P."/>
            <person name="Sinha R.K."/>
        </authorList>
    </citation>
    <scope>NUCLEOTIDE SEQUENCE</scope>
    <source>
        <strain evidence="6">20VBR1</strain>
    </source>
</reference>
<evidence type="ECO:0000256" key="3">
    <source>
        <dbReference type="ARBA" id="ARBA00023163"/>
    </source>
</evidence>
<feature type="DNA-binding region" description="H-T-H motif" evidence="4">
    <location>
        <begin position="38"/>
        <end position="57"/>
    </location>
</feature>
<dbReference type="InterPro" id="IPR009057">
    <property type="entry name" value="Homeodomain-like_sf"/>
</dbReference>
<sequence length="410" mass="45822">MDPVASQPKARARYAAKREAIMAAATEVFNDRGVSGFTLAAVAKMMDLHPVSLTYYFKRKEDLAAAVLLDAIRRWDAMLDEAFQETEPAARLRRFVGAYFEVRRQIERGEQPPLAPFSEVHLIEGDQHEPLMEAFRALYVRIGRFAKTEAMPWMTRPRRTALARLIIDQLGWADAWLALYEPQDYARVAERIADTMLNGLAGQGQAWPNLPLLTLGSPVAQNDEVTRERFLIAATNLINREGYRGASVDKISAQLKVPKGSFYHHNTDKDELAAACFQRTFDLIDEAKGRAAEQPDGWRRIWLAVCSLILHQASGEAGRMLRHHAMAAVPHSMRRKLRLRFQQISHAFAGEISDGIADGSIRPVDPLLAAQMLMVAFNSANSMDPARHPGSTQGVMEDYARPVLMGVFAA</sequence>
<dbReference type="Proteomes" id="UP000622580">
    <property type="component" value="Unassembled WGS sequence"/>
</dbReference>
<feature type="DNA-binding region" description="H-T-H motif" evidence="4">
    <location>
        <begin position="247"/>
        <end position="266"/>
    </location>
</feature>
<dbReference type="SUPFAM" id="SSF46689">
    <property type="entry name" value="Homeodomain-like"/>
    <property type="match status" value="2"/>
</dbReference>
<accession>A0A941HW66</accession>
<dbReference type="InterPro" id="IPR001647">
    <property type="entry name" value="HTH_TetR"/>
</dbReference>
<dbReference type="EMBL" id="JAGSGD010000001">
    <property type="protein sequence ID" value="MBR7618917.1"/>
    <property type="molecule type" value="Genomic_DNA"/>
</dbReference>
<comment type="caution">
    <text evidence="6">The sequence shown here is derived from an EMBL/GenBank/DDBJ whole genome shotgun (WGS) entry which is preliminary data.</text>
</comment>
<dbReference type="SUPFAM" id="SSF48498">
    <property type="entry name" value="Tetracyclin repressor-like, C-terminal domain"/>
    <property type="match status" value="1"/>
</dbReference>
<feature type="domain" description="HTH tetR-type" evidence="5">
    <location>
        <begin position="15"/>
        <end position="75"/>
    </location>
</feature>
<keyword evidence="3" id="KW-0804">Transcription</keyword>
<keyword evidence="2 4" id="KW-0238">DNA-binding</keyword>
<evidence type="ECO:0000313" key="6">
    <source>
        <dbReference type="EMBL" id="MBR7618917.1"/>
    </source>
</evidence>